<dbReference type="AlphaFoldDB" id="A0AAV2YDE3"/>
<dbReference type="PANTHER" id="PTHR40866">
    <property type="entry name" value="BED-TYPE DOMAIN-CONTAINING PROTEIN"/>
    <property type="match status" value="1"/>
</dbReference>
<name>A0AAV2YDE3_9STRA</name>
<evidence type="ECO:0000313" key="1">
    <source>
        <dbReference type="EMBL" id="DAZ92385.1"/>
    </source>
</evidence>
<dbReference type="Proteomes" id="UP001146120">
    <property type="component" value="Unassembled WGS sequence"/>
</dbReference>
<sequence length="165" mass="18382">MMKLIAEAQEVIDQVPAVIIILRQPKLSAQLRQATALRPILSNVTLLSSTFAILDRYQTLRKHGNGIAAVEDALLHGSNHRRVTELHSTLKALDSVCTKLQSESATLASTWILFDGCIERHQWMAEYLRPVARIVHSPVFESAVLVLTPGRASMQPANFEMLIFL</sequence>
<reference evidence="1" key="2">
    <citation type="journal article" date="2023" name="Microbiol Resour">
        <title>Decontamination and Annotation of the Draft Genome Sequence of the Oomycete Lagenidium giganteum ARSEF 373.</title>
        <authorList>
            <person name="Morgan W.R."/>
            <person name="Tartar A."/>
        </authorList>
    </citation>
    <scope>NUCLEOTIDE SEQUENCE</scope>
    <source>
        <strain evidence="1">ARSEF 373</strain>
    </source>
</reference>
<gene>
    <name evidence="1" type="ORF">N0F65_003768</name>
</gene>
<dbReference type="EMBL" id="DAKRPA010000437">
    <property type="protein sequence ID" value="DAZ92385.1"/>
    <property type="molecule type" value="Genomic_DNA"/>
</dbReference>
<organism evidence="1 2">
    <name type="scientific">Lagenidium giganteum</name>
    <dbReference type="NCBI Taxonomy" id="4803"/>
    <lineage>
        <taxon>Eukaryota</taxon>
        <taxon>Sar</taxon>
        <taxon>Stramenopiles</taxon>
        <taxon>Oomycota</taxon>
        <taxon>Peronosporomycetes</taxon>
        <taxon>Pythiales</taxon>
        <taxon>Pythiaceae</taxon>
    </lineage>
</organism>
<proteinExistence type="predicted"/>
<evidence type="ECO:0000313" key="2">
    <source>
        <dbReference type="Proteomes" id="UP001146120"/>
    </source>
</evidence>
<accession>A0AAV2YDE3</accession>
<keyword evidence="2" id="KW-1185">Reference proteome</keyword>
<reference evidence="1" key="1">
    <citation type="submission" date="2022-11" db="EMBL/GenBank/DDBJ databases">
        <authorList>
            <person name="Morgan W.R."/>
            <person name="Tartar A."/>
        </authorList>
    </citation>
    <scope>NUCLEOTIDE SEQUENCE</scope>
    <source>
        <strain evidence="1">ARSEF 373</strain>
    </source>
</reference>
<protein>
    <submittedName>
        <fullName evidence="1">Uncharacterized protein</fullName>
    </submittedName>
</protein>
<comment type="caution">
    <text evidence="1">The sequence shown here is derived from an EMBL/GenBank/DDBJ whole genome shotgun (WGS) entry which is preliminary data.</text>
</comment>
<dbReference type="PANTHER" id="PTHR40866:SF1">
    <property type="entry name" value="BED-TYPE DOMAIN-CONTAINING PROTEIN"/>
    <property type="match status" value="1"/>
</dbReference>